<sequence>MVLLVLYCKAEFENVASVEFPAGYHYCFDVKDSQSDETREGVFMSADDVVEMENSRGEANFVMKFPDSKKQASVSFVDVKGLTTKGVIDASGTWVPVMGFECRGLELEKFYPTKGATVKSEGGSTWRDVDLSEDPDGWFEYCENGGDSVGITEFTCEIRKHKA</sequence>
<protein>
    <submittedName>
        <fullName evidence="4">Uncharacterized protein</fullName>
    </submittedName>
</protein>
<dbReference type="Pfam" id="PF05907">
    <property type="entry name" value="CXXC_Zn-b_euk"/>
    <property type="match status" value="1"/>
</dbReference>
<dbReference type="EMBL" id="CP000587">
    <property type="protein sequence ID" value="ABO97242.1"/>
    <property type="molecule type" value="Genomic_DNA"/>
</dbReference>
<evidence type="ECO:0000313" key="4">
    <source>
        <dbReference type="EMBL" id="ABO97242.1"/>
    </source>
</evidence>
<dbReference type="OMA" id="GWFEYCE"/>
<dbReference type="SUPFAM" id="SSF141678">
    <property type="entry name" value="MAL13P1.257-like"/>
    <property type="match status" value="1"/>
</dbReference>
<dbReference type="PANTHER" id="PTHR12857:SF0">
    <property type="entry name" value="CXXC MOTIF CONTAINING ZINC BINDING PROTEIN"/>
    <property type="match status" value="1"/>
</dbReference>
<dbReference type="PANTHER" id="PTHR12857">
    <property type="entry name" value="CXXC MOTIF CONTAINING ZINC BINDING PROTEIN"/>
    <property type="match status" value="1"/>
</dbReference>
<gene>
    <name evidence="4" type="ORF">OSTLU_35485</name>
</gene>
<dbReference type="KEGG" id="olu:OSTLU_35485"/>
<dbReference type="GO" id="GO:0008270">
    <property type="term" value="F:zinc ion binding"/>
    <property type="evidence" value="ECO:0007669"/>
    <property type="project" value="TreeGrafter"/>
</dbReference>
<dbReference type="eggNOG" id="KOG1296">
    <property type="taxonomic scope" value="Eukaryota"/>
</dbReference>
<dbReference type="GeneID" id="5003039"/>
<reference evidence="4 5" key="1">
    <citation type="journal article" date="2007" name="Proc. Natl. Acad. Sci. U.S.A.">
        <title>The tiny eukaryote Ostreococcus provides genomic insights into the paradox of plankton speciation.</title>
        <authorList>
            <person name="Palenik B."/>
            <person name="Grimwood J."/>
            <person name="Aerts A."/>
            <person name="Rouze P."/>
            <person name="Salamov A."/>
            <person name="Putnam N."/>
            <person name="Dupont C."/>
            <person name="Jorgensen R."/>
            <person name="Derelle E."/>
            <person name="Rombauts S."/>
            <person name="Zhou K."/>
            <person name="Otillar R."/>
            <person name="Merchant S.S."/>
            <person name="Podell S."/>
            <person name="Gaasterland T."/>
            <person name="Napoli C."/>
            <person name="Gendler K."/>
            <person name="Manuell A."/>
            <person name="Tai V."/>
            <person name="Vallon O."/>
            <person name="Piganeau G."/>
            <person name="Jancek S."/>
            <person name="Heijde M."/>
            <person name="Jabbari K."/>
            <person name="Bowler C."/>
            <person name="Lohr M."/>
            <person name="Robbens S."/>
            <person name="Werner G."/>
            <person name="Dubchak I."/>
            <person name="Pazour G.J."/>
            <person name="Ren Q."/>
            <person name="Paulsen I."/>
            <person name="Delwiche C."/>
            <person name="Schmutz J."/>
            <person name="Rokhsar D."/>
            <person name="Van de Peer Y."/>
            <person name="Moreau H."/>
            <person name="Grigoriev I.V."/>
        </authorList>
    </citation>
    <scope>NUCLEOTIDE SEQUENCE [LARGE SCALE GENOMIC DNA]</scope>
    <source>
        <strain evidence="4 5">CCE9901</strain>
    </source>
</reference>
<dbReference type="OrthoDB" id="10248838at2759"/>
<dbReference type="InterPro" id="IPR008584">
    <property type="entry name" value="CXXC_Zn-binding_euk"/>
</dbReference>
<evidence type="ECO:0000256" key="2">
    <source>
        <dbReference type="ARBA" id="ARBA00022723"/>
    </source>
</evidence>
<comment type="similarity">
    <text evidence="1">Belongs to the UPF0587 family.</text>
</comment>
<proteinExistence type="inferred from homology"/>
<dbReference type="RefSeq" id="XP_001418949.1">
    <property type="nucleotide sequence ID" value="XM_001418912.1"/>
</dbReference>
<dbReference type="Proteomes" id="UP000001568">
    <property type="component" value="Chromosome 7"/>
</dbReference>
<dbReference type="Gramene" id="ABO97242">
    <property type="protein sequence ID" value="ABO97242"/>
    <property type="gene ID" value="OSTLU_35485"/>
</dbReference>
<accession>A4S0C6</accession>
<keyword evidence="2" id="KW-0479">Metal-binding</keyword>
<keyword evidence="5" id="KW-1185">Reference proteome</keyword>
<evidence type="ECO:0000313" key="5">
    <source>
        <dbReference type="Proteomes" id="UP000001568"/>
    </source>
</evidence>
<evidence type="ECO:0000256" key="3">
    <source>
        <dbReference type="ARBA" id="ARBA00022833"/>
    </source>
</evidence>
<organism evidence="4 5">
    <name type="scientific">Ostreococcus lucimarinus (strain CCE9901)</name>
    <dbReference type="NCBI Taxonomy" id="436017"/>
    <lineage>
        <taxon>Eukaryota</taxon>
        <taxon>Viridiplantae</taxon>
        <taxon>Chlorophyta</taxon>
        <taxon>Mamiellophyceae</taxon>
        <taxon>Mamiellales</taxon>
        <taxon>Bathycoccaceae</taxon>
        <taxon>Ostreococcus</taxon>
    </lineage>
</organism>
<evidence type="ECO:0000256" key="1">
    <source>
        <dbReference type="ARBA" id="ARBA00007818"/>
    </source>
</evidence>
<dbReference type="AlphaFoldDB" id="A4S0C6"/>
<dbReference type="HOGENOM" id="CLU_114688_3_0_1"/>
<name>A4S0C6_OSTLU</name>
<keyword evidence="3" id="KW-0862">Zinc</keyword>